<comment type="caution">
    <text evidence="7">The sequence shown here is derived from an EMBL/GenBank/DDBJ whole genome shotgun (WGS) entry which is preliminary data.</text>
</comment>
<keyword evidence="1" id="KW-0805">Transcription regulation</keyword>
<dbReference type="RefSeq" id="WP_201700466.1">
    <property type="nucleotide sequence ID" value="NZ_CAJHCQ010000029.1"/>
</dbReference>
<dbReference type="Gene3D" id="3.30.450.40">
    <property type="match status" value="1"/>
</dbReference>
<gene>
    <name evidence="7" type="primary">srpS</name>
    <name evidence="7" type="ORF">LMG27952_07032</name>
</gene>
<organism evidence="7 8">
    <name type="scientific">Paraburkholderia hiiakae</name>
    <dbReference type="NCBI Taxonomy" id="1081782"/>
    <lineage>
        <taxon>Bacteria</taxon>
        <taxon>Pseudomonadati</taxon>
        <taxon>Pseudomonadota</taxon>
        <taxon>Betaproteobacteria</taxon>
        <taxon>Burkholderiales</taxon>
        <taxon>Burkholderiaceae</taxon>
        <taxon>Paraburkholderia</taxon>
    </lineage>
</organism>
<feature type="domain" description="HTH iclR-type" evidence="5">
    <location>
        <begin position="16"/>
        <end position="79"/>
    </location>
</feature>
<dbReference type="PANTHER" id="PTHR30136">
    <property type="entry name" value="HELIX-TURN-HELIX TRANSCRIPTIONAL REGULATOR, ICLR FAMILY"/>
    <property type="match status" value="1"/>
</dbReference>
<dbReference type="InterPro" id="IPR036388">
    <property type="entry name" value="WH-like_DNA-bd_sf"/>
</dbReference>
<dbReference type="PROSITE" id="PS51077">
    <property type="entry name" value="HTH_ICLR"/>
    <property type="match status" value="1"/>
</dbReference>
<dbReference type="Gene3D" id="1.10.10.10">
    <property type="entry name" value="Winged helix-like DNA-binding domain superfamily/Winged helix DNA-binding domain"/>
    <property type="match status" value="1"/>
</dbReference>
<dbReference type="SMART" id="SM00346">
    <property type="entry name" value="HTH_ICLR"/>
    <property type="match status" value="1"/>
</dbReference>
<dbReference type="InterPro" id="IPR029016">
    <property type="entry name" value="GAF-like_dom_sf"/>
</dbReference>
<dbReference type="Proteomes" id="UP000656319">
    <property type="component" value="Unassembled WGS sequence"/>
</dbReference>
<keyword evidence="8" id="KW-1185">Reference proteome</keyword>
<evidence type="ECO:0000313" key="8">
    <source>
        <dbReference type="Proteomes" id="UP000656319"/>
    </source>
</evidence>
<evidence type="ECO:0000256" key="4">
    <source>
        <dbReference type="SAM" id="MobiDB-lite"/>
    </source>
</evidence>
<evidence type="ECO:0000256" key="2">
    <source>
        <dbReference type="ARBA" id="ARBA00023125"/>
    </source>
</evidence>
<evidence type="ECO:0000256" key="1">
    <source>
        <dbReference type="ARBA" id="ARBA00023015"/>
    </source>
</evidence>
<dbReference type="PANTHER" id="PTHR30136:SF35">
    <property type="entry name" value="HTH-TYPE TRANSCRIPTIONAL REGULATOR RV1719"/>
    <property type="match status" value="1"/>
</dbReference>
<keyword evidence="2" id="KW-0238">DNA-binding</keyword>
<evidence type="ECO:0000259" key="6">
    <source>
        <dbReference type="PROSITE" id="PS51078"/>
    </source>
</evidence>
<proteinExistence type="predicted"/>
<dbReference type="SUPFAM" id="SSF46785">
    <property type="entry name" value="Winged helix' DNA-binding domain"/>
    <property type="match status" value="1"/>
</dbReference>
<feature type="domain" description="IclR-ED" evidence="6">
    <location>
        <begin position="80"/>
        <end position="274"/>
    </location>
</feature>
<evidence type="ECO:0000256" key="3">
    <source>
        <dbReference type="ARBA" id="ARBA00023163"/>
    </source>
</evidence>
<evidence type="ECO:0000259" key="5">
    <source>
        <dbReference type="PROSITE" id="PS51077"/>
    </source>
</evidence>
<dbReference type="InterPro" id="IPR005471">
    <property type="entry name" value="Tscrpt_reg_IclR_N"/>
</dbReference>
<keyword evidence="3" id="KW-0804">Transcription</keyword>
<accession>A0ABM8P9P8</accession>
<dbReference type="EMBL" id="CAJHCQ010000029">
    <property type="protein sequence ID" value="CAD6560078.1"/>
    <property type="molecule type" value="Genomic_DNA"/>
</dbReference>
<dbReference type="Pfam" id="PF09339">
    <property type="entry name" value="HTH_IclR"/>
    <property type="match status" value="1"/>
</dbReference>
<protein>
    <submittedName>
        <fullName evidence="7">HTH-type transcriptional regulator SrpS</fullName>
    </submittedName>
</protein>
<reference evidence="7 8" key="1">
    <citation type="submission" date="2020-10" db="EMBL/GenBank/DDBJ databases">
        <authorList>
            <person name="Peeters C."/>
        </authorList>
    </citation>
    <scope>NUCLEOTIDE SEQUENCE [LARGE SCALE GENOMIC DNA]</scope>
    <source>
        <strain evidence="7 8">LMG 27952</strain>
    </source>
</reference>
<dbReference type="InterPro" id="IPR050707">
    <property type="entry name" value="HTH_MetabolicPath_Reg"/>
</dbReference>
<sequence>MPNSRRTHSEPVVRGAQSIERAAQVLRVLAQHHVSGVSLQTLTDVTGLDRTTTYRIVSALVEVGLSVRDPQTKLYRLGVESMALGSVSMQAPPLVEQCRPMMKQLARQTAEHVFLVVRSGDYSHCLHIEEGETPSPEFGRNRDRMRLLGMGIPSIALLAELPDEEISAHYARHTIEYGHRNLDEARLRRWVMQTRELGYAQVAAQGLSGVGISFAMGSCATAAIGIVTVSAKMPRGRGAALAALAREQLASVVHPSRSSTQSLVPGNAGRPTDV</sequence>
<name>A0ABM8P9P8_9BURK</name>
<dbReference type="InterPro" id="IPR014757">
    <property type="entry name" value="Tscrpt_reg_IclR_C"/>
</dbReference>
<dbReference type="PROSITE" id="PS51078">
    <property type="entry name" value="ICLR_ED"/>
    <property type="match status" value="1"/>
</dbReference>
<dbReference type="InterPro" id="IPR036390">
    <property type="entry name" value="WH_DNA-bd_sf"/>
</dbReference>
<dbReference type="SUPFAM" id="SSF55781">
    <property type="entry name" value="GAF domain-like"/>
    <property type="match status" value="1"/>
</dbReference>
<evidence type="ECO:0000313" key="7">
    <source>
        <dbReference type="EMBL" id="CAD6560078.1"/>
    </source>
</evidence>
<feature type="region of interest" description="Disordered" evidence="4">
    <location>
        <begin position="255"/>
        <end position="274"/>
    </location>
</feature>